<name>A0A8J6XSK0_9CYAN</name>
<comment type="caution">
    <text evidence="4">The sequence shown here is derived from an EMBL/GenBank/DDBJ whole genome shotgun (WGS) entry which is preliminary data.</text>
</comment>
<evidence type="ECO:0000313" key="4">
    <source>
        <dbReference type="EMBL" id="MBD2772873.1"/>
    </source>
</evidence>
<evidence type="ECO:0000256" key="1">
    <source>
        <dbReference type="ARBA" id="ARBA00022505"/>
    </source>
</evidence>
<dbReference type="InterPro" id="IPR016208">
    <property type="entry name" value="Ald_Oxase/xanthine_DH-like"/>
</dbReference>
<keyword evidence="2" id="KW-0560">Oxidoreductase</keyword>
<keyword evidence="5" id="KW-1185">Reference proteome</keyword>
<proteinExistence type="predicted"/>
<dbReference type="InterPro" id="IPR036856">
    <property type="entry name" value="Ald_Oxase/Xan_DH_a/b_sf"/>
</dbReference>
<dbReference type="SMART" id="SM01008">
    <property type="entry name" value="Ald_Xan_dh_C"/>
    <property type="match status" value="1"/>
</dbReference>
<accession>A0A8J6XSK0</accession>
<dbReference type="Proteomes" id="UP000629098">
    <property type="component" value="Unassembled WGS sequence"/>
</dbReference>
<dbReference type="SUPFAM" id="SSF56003">
    <property type="entry name" value="Molybdenum cofactor-binding domain"/>
    <property type="match status" value="1"/>
</dbReference>
<dbReference type="AlphaFoldDB" id="A0A8J6XSK0"/>
<evidence type="ECO:0000256" key="2">
    <source>
        <dbReference type="ARBA" id="ARBA00023002"/>
    </source>
</evidence>
<dbReference type="Pfam" id="PF02738">
    <property type="entry name" value="MoCoBD_1"/>
    <property type="match status" value="1"/>
</dbReference>
<evidence type="ECO:0000313" key="5">
    <source>
        <dbReference type="Proteomes" id="UP000629098"/>
    </source>
</evidence>
<dbReference type="PANTHER" id="PTHR11908">
    <property type="entry name" value="XANTHINE DEHYDROGENASE"/>
    <property type="match status" value="1"/>
</dbReference>
<gene>
    <name evidence="4" type="ORF">ICL16_12510</name>
</gene>
<dbReference type="PANTHER" id="PTHR11908:SF132">
    <property type="entry name" value="ALDEHYDE OXIDASE 1-RELATED"/>
    <property type="match status" value="1"/>
</dbReference>
<dbReference type="InterPro" id="IPR037165">
    <property type="entry name" value="AldOxase/xan_DH_Mopterin-bd_sf"/>
</dbReference>
<reference evidence="4" key="1">
    <citation type="submission" date="2020-09" db="EMBL/GenBank/DDBJ databases">
        <title>Iningainema tapete sp. nov. (Scytonemataceae, Cyanobacteria) from greenhouses in central Florida (USA) produces two types of nodularin with biosynthetic potential for microcystin-LR and anabaenopeptins.</title>
        <authorList>
            <person name="Berthold D.E."/>
            <person name="Lefler F.W."/>
            <person name="Huang I.-S."/>
            <person name="Abdulla H."/>
            <person name="Zimba P.V."/>
            <person name="Laughinghouse H.D. IV."/>
        </authorList>
    </citation>
    <scope>NUCLEOTIDE SEQUENCE</scope>
    <source>
        <strain evidence="4">BLCCT55</strain>
    </source>
</reference>
<dbReference type="GO" id="GO:0005506">
    <property type="term" value="F:iron ion binding"/>
    <property type="evidence" value="ECO:0007669"/>
    <property type="project" value="InterPro"/>
</dbReference>
<dbReference type="GO" id="GO:0016491">
    <property type="term" value="F:oxidoreductase activity"/>
    <property type="evidence" value="ECO:0007669"/>
    <property type="project" value="UniProtKB-KW"/>
</dbReference>
<keyword evidence="1" id="KW-0500">Molybdenum</keyword>
<dbReference type="InterPro" id="IPR008274">
    <property type="entry name" value="AldOxase/xan_DH_MoCoBD1"/>
</dbReference>
<dbReference type="InterPro" id="IPR000674">
    <property type="entry name" value="Ald_Oxase/Xan_DH_a/b"/>
</dbReference>
<dbReference type="SUPFAM" id="SSF54665">
    <property type="entry name" value="CO dehydrogenase molybdoprotein N-domain-like"/>
    <property type="match status" value="1"/>
</dbReference>
<dbReference type="InterPro" id="IPR046867">
    <property type="entry name" value="AldOxase/xan_DH_MoCoBD2"/>
</dbReference>
<dbReference type="Pfam" id="PF20256">
    <property type="entry name" value="MoCoBD_2"/>
    <property type="match status" value="1"/>
</dbReference>
<organism evidence="4 5">
    <name type="scientific">Iningainema tapete BLCC-T55</name>
    <dbReference type="NCBI Taxonomy" id="2748662"/>
    <lineage>
        <taxon>Bacteria</taxon>
        <taxon>Bacillati</taxon>
        <taxon>Cyanobacteriota</taxon>
        <taxon>Cyanophyceae</taxon>
        <taxon>Nostocales</taxon>
        <taxon>Scytonemataceae</taxon>
        <taxon>Iningainema tapete</taxon>
    </lineage>
</organism>
<sequence length="761" mass="82679">MSITQKIMETFMQYKPDQAPDPLTQNKHGYVGKPLSRVDGQLKVKGEAPFSAEYKVENLAYAAIAYSSVTKGKIKKIDVSSAEKAHGVLVIMTHENAPKINDPLLFNPGGGKGAAASALPILQQADVHWNGQPVAVIVAQTQDQAEAAAKLVEVEYETAAASVSFDALKKIAKPPANILGEPTEIKIGDAETAINAAKFKVDNIYRTPRYNHNAIEPHATIAVWHDDKSLTVFDSTQATYNVSYTLAEMFGIQPEAVRVIAPFVGGGFGGKGTMWWNTALCAMAAKVVNRPLKLSISREGVFRLVGGRTPSEQRVALGAESDGKFTALIHTGITATTTHNNFTEQFTFPVRHLYAAENFYIGQKIVNLDTVANTFMRAPGESIGTFAVESAIDELAYELKIDPIELRRINEPAKDPVRDVAFSMRNLTEAYRRGAEKFGWKHQTPRSQKDGKWLVGQGVATAYYPYYRFVSTARVRISADGTAVVQTSTHEMGMGTATVQIQHAAQRLGLPIHQVSFEYGDSNLPPASFAGGSNQTASNVAAIAATIEKVLRELLALVGDNSPLAGLKYEDIEARDGGIFSKKDSSKGETYTSILQRVGQDYVEAEATSSEPSEMQEYSMGSYGAQFCEVRVNEKSGEVRVSRWLGSFDCGKILNPKTATSQFRGGIIMGIGMALTEETLFDERKGRIMNASLAEYHVPVNLDVPHIEIIYNDIPDEHAPLGLHGIGEIGITGVAAAIANAVFNATGKRIRELPITLDKFL</sequence>
<dbReference type="Gene3D" id="3.90.1170.50">
    <property type="entry name" value="Aldehyde oxidase/xanthine dehydrogenase, a/b hammerhead"/>
    <property type="match status" value="1"/>
</dbReference>
<dbReference type="RefSeq" id="WP_190827971.1">
    <property type="nucleotide sequence ID" value="NZ_CAWPPI010000046.1"/>
</dbReference>
<feature type="domain" description="Aldehyde oxidase/xanthine dehydrogenase a/b hammerhead" evidence="3">
    <location>
        <begin position="45"/>
        <end position="160"/>
    </location>
</feature>
<evidence type="ECO:0000259" key="3">
    <source>
        <dbReference type="SMART" id="SM01008"/>
    </source>
</evidence>
<dbReference type="EMBL" id="JACXAE010000046">
    <property type="protein sequence ID" value="MBD2772873.1"/>
    <property type="molecule type" value="Genomic_DNA"/>
</dbReference>
<protein>
    <submittedName>
        <fullName evidence="4">Xanthine dehydrogenase family protein molybdopterin-binding subunit</fullName>
    </submittedName>
</protein>
<dbReference type="Gene3D" id="3.30.365.10">
    <property type="entry name" value="Aldehyde oxidase/xanthine dehydrogenase, molybdopterin binding domain"/>
    <property type="match status" value="4"/>
</dbReference>
<dbReference type="Pfam" id="PF01315">
    <property type="entry name" value="Ald_Xan_dh_C"/>
    <property type="match status" value="1"/>
</dbReference>